<dbReference type="SMART" id="SM00422">
    <property type="entry name" value="HTH_MERR"/>
    <property type="match status" value="1"/>
</dbReference>
<evidence type="ECO:0000256" key="3">
    <source>
        <dbReference type="ARBA" id="ARBA00023125"/>
    </source>
</evidence>
<dbReference type="Gene3D" id="1.10.1660.10">
    <property type="match status" value="1"/>
</dbReference>
<protein>
    <recommendedName>
        <fullName evidence="5">HTH merR-type domain-containing protein</fullName>
    </recommendedName>
</protein>
<evidence type="ECO:0000256" key="2">
    <source>
        <dbReference type="ARBA" id="ARBA00023015"/>
    </source>
</evidence>
<feature type="domain" description="HTH merR-type" evidence="5">
    <location>
        <begin position="6"/>
        <end position="74"/>
    </location>
</feature>
<reference evidence="6 7" key="1">
    <citation type="journal article" date="2014" name="Int. J. Syst. Evol. Microbiol.">
        <title>Complete genome sequence of Corynebacterium casei LMG S-19264T (=DSM 44701T), isolated from a smear-ripened cheese.</title>
        <authorList>
            <consortium name="US DOE Joint Genome Institute (JGI-PGF)"/>
            <person name="Walter F."/>
            <person name="Albersmeier A."/>
            <person name="Kalinowski J."/>
            <person name="Ruckert C."/>
        </authorList>
    </citation>
    <scope>NUCLEOTIDE SEQUENCE [LARGE SCALE GENOMIC DNA]</scope>
    <source>
        <strain evidence="6 7">NBRC 112289</strain>
    </source>
</reference>
<accession>A0AA37XBG0</accession>
<dbReference type="InterPro" id="IPR000551">
    <property type="entry name" value="MerR-type_HTH_dom"/>
</dbReference>
<keyword evidence="7" id="KW-1185">Reference proteome</keyword>
<dbReference type="GO" id="GO:0003677">
    <property type="term" value="F:DNA binding"/>
    <property type="evidence" value="ECO:0007669"/>
    <property type="project" value="UniProtKB-KW"/>
</dbReference>
<evidence type="ECO:0000259" key="5">
    <source>
        <dbReference type="PROSITE" id="PS50937"/>
    </source>
</evidence>
<keyword evidence="3" id="KW-0238">DNA-binding</keyword>
<dbReference type="SUPFAM" id="SSF46955">
    <property type="entry name" value="Putative DNA-binding domain"/>
    <property type="match status" value="1"/>
</dbReference>
<organism evidence="6 7">
    <name type="scientific">Arenivirga flava</name>
    <dbReference type="NCBI Taxonomy" id="1930060"/>
    <lineage>
        <taxon>Bacteria</taxon>
        <taxon>Bacillati</taxon>
        <taxon>Actinomycetota</taxon>
        <taxon>Actinomycetes</taxon>
        <taxon>Micrococcales</taxon>
        <taxon>Microbacteriaceae</taxon>
        <taxon>Arenivirga</taxon>
    </lineage>
</organism>
<evidence type="ECO:0000256" key="4">
    <source>
        <dbReference type="ARBA" id="ARBA00023163"/>
    </source>
</evidence>
<proteinExistence type="predicted"/>
<gene>
    <name evidence="6" type="ORF">GCM10025874_19610</name>
</gene>
<dbReference type="PRINTS" id="PR00040">
    <property type="entry name" value="HTHMERR"/>
</dbReference>
<dbReference type="PANTHER" id="PTHR30204">
    <property type="entry name" value="REDOX-CYCLING DRUG-SENSING TRANSCRIPTIONAL ACTIVATOR SOXR"/>
    <property type="match status" value="1"/>
</dbReference>
<dbReference type="GO" id="GO:0003700">
    <property type="term" value="F:DNA-binding transcription factor activity"/>
    <property type="evidence" value="ECO:0007669"/>
    <property type="project" value="InterPro"/>
</dbReference>
<dbReference type="Proteomes" id="UP001157160">
    <property type="component" value="Unassembled WGS sequence"/>
</dbReference>
<dbReference type="InterPro" id="IPR047057">
    <property type="entry name" value="MerR_fam"/>
</dbReference>
<evidence type="ECO:0000313" key="6">
    <source>
        <dbReference type="EMBL" id="GMA28708.1"/>
    </source>
</evidence>
<dbReference type="PROSITE" id="PS00552">
    <property type="entry name" value="HTH_MERR_1"/>
    <property type="match status" value="1"/>
</dbReference>
<dbReference type="RefSeq" id="WP_284232141.1">
    <property type="nucleotide sequence ID" value="NZ_BSUL01000001.1"/>
</dbReference>
<comment type="caution">
    <text evidence="6">The sequence shown here is derived from an EMBL/GenBank/DDBJ whole genome shotgun (WGS) entry which is preliminary data.</text>
</comment>
<keyword evidence="2" id="KW-0805">Transcription regulation</keyword>
<dbReference type="AlphaFoldDB" id="A0AA37XBG0"/>
<dbReference type="PROSITE" id="PS50937">
    <property type="entry name" value="HTH_MERR_2"/>
    <property type="match status" value="1"/>
</dbReference>
<evidence type="ECO:0000256" key="1">
    <source>
        <dbReference type="ARBA" id="ARBA00022491"/>
    </source>
</evidence>
<dbReference type="PANTHER" id="PTHR30204:SF69">
    <property type="entry name" value="MERR-FAMILY TRANSCRIPTIONAL REGULATOR"/>
    <property type="match status" value="1"/>
</dbReference>
<dbReference type="CDD" id="cd00592">
    <property type="entry name" value="HTH_MerR-like"/>
    <property type="match status" value="1"/>
</dbReference>
<dbReference type="Pfam" id="PF13411">
    <property type="entry name" value="MerR_1"/>
    <property type="match status" value="1"/>
</dbReference>
<name>A0AA37XBG0_9MICO</name>
<sequence length="114" mass="12068">MSPPEQLHIGEVARMTGLSVGMLRNYEVEGLLRTQRDRQGDRLYGVADLARIEVIRALSLAGMPLLAIAAFLAPGGRDAGTEQAGRAALAEQVGALEVRLASITAALDALRGFL</sequence>
<dbReference type="EMBL" id="BSUL01000001">
    <property type="protein sequence ID" value="GMA28708.1"/>
    <property type="molecule type" value="Genomic_DNA"/>
</dbReference>
<keyword evidence="4" id="KW-0804">Transcription</keyword>
<dbReference type="InterPro" id="IPR009061">
    <property type="entry name" value="DNA-bd_dom_put_sf"/>
</dbReference>
<evidence type="ECO:0000313" key="7">
    <source>
        <dbReference type="Proteomes" id="UP001157160"/>
    </source>
</evidence>
<keyword evidence="1" id="KW-0678">Repressor</keyword>